<keyword evidence="1" id="KW-0472">Membrane</keyword>
<dbReference type="GO" id="GO:0005230">
    <property type="term" value="F:extracellular ligand-gated monoatomic ion channel activity"/>
    <property type="evidence" value="ECO:0007669"/>
    <property type="project" value="InterPro"/>
</dbReference>
<sequence length="462" mass="52428">MPSDSQWRSQTARQGATVPLMTKPDVALPFLRPEPMLAALFLLPLAAAQNVVGPHITNSPQALFQARATSSDQLDPCQYMLANLTSVENLMQHEVVALEQCLYYYLAGETAKKMLRLNIAHPIAAVPPNYLSRVPVSVNFAQFTLQHFELNEGLKDIAIHGYLELNWHDDRLIWDKDTWKKDNLVIHSFHHVWVPVLGSQNPENHLKNGDAFEMRKVETTNRGNVTAKLAFSLRTFCDDTDFENYPNDIYKCCFAFEPQNDREVIEFTSSESFDDPAEIAQLGFCLNLKRASSSLRIEFTIPLFIITILFLLPTFFGCIRLQLHLKLFVLLIQFVTLLIFSNRIAQHLSSSSTSPKPLRFLESSMMLNLASIAVSVFVYVGMRVKRSLPPWGKLSQTAKMINGALGVLYINNAEEISMEKVEEQPIEGTYHQDWTEVFKAGHALLTGFFSLILVFAYLIYLF</sequence>
<reference evidence="3" key="1">
    <citation type="submission" date="2020-10" db="EMBL/GenBank/DDBJ databases">
        <authorList>
            <person name="Kikuchi T."/>
        </authorList>
    </citation>
    <scope>NUCLEOTIDE SEQUENCE</scope>
    <source>
        <strain evidence="3">NKZ352</strain>
    </source>
</reference>
<dbReference type="InterPro" id="IPR006201">
    <property type="entry name" value="Neur_channel"/>
</dbReference>
<feature type="domain" description="Neurotransmitter-gated ion-channel ligand-binding" evidence="2">
    <location>
        <begin position="127"/>
        <end position="259"/>
    </location>
</feature>
<dbReference type="SUPFAM" id="SSF63712">
    <property type="entry name" value="Nicotinic receptor ligand binding domain-like"/>
    <property type="match status" value="1"/>
</dbReference>
<feature type="transmembrane region" description="Helical" evidence="1">
    <location>
        <begin position="325"/>
        <end position="345"/>
    </location>
</feature>
<dbReference type="GO" id="GO:0016020">
    <property type="term" value="C:membrane"/>
    <property type="evidence" value="ECO:0007669"/>
    <property type="project" value="InterPro"/>
</dbReference>
<dbReference type="EMBL" id="CAJGYM010000006">
    <property type="protein sequence ID" value="CAD6187250.1"/>
    <property type="molecule type" value="Genomic_DNA"/>
</dbReference>
<feature type="transmembrane region" description="Helical" evidence="1">
    <location>
        <begin position="299"/>
        <end position="318"/>
    </location>
</feature>
<evidence type="ECO:0000259" key="2">
    <source>
        <dbReference type="Pfam" id="PF02931"/>
    </source>
</evidence>
<keyword evidence="4" id="KW-1185">Reference proteome</keyword>
<gene>
    <name evidence="3" type="ORF">CAUJ_LOCUS3169</name>
</gene>
<proteinExistence type="predicted"/>
<dbReference type="Pfam" id="PF02931">
    <property type="entry name" value="Neur_chan_LBD"/>
    <property type="match status" value="1"/>
</dbReference>
<name>A0A8S1H1P5_9PELO</name>
<dbReference type="Gene3D" id="2.70.170.10">
    <property type="entry name" value="Neurotransmitter-gated ion-channel ligand-binding domain"/>
    <property type="match status" value="1"/>
</dbReference>
<dbReference type="PANTHER" id="PTHR18945">
    <property type="entry name" value="NEUROTRANSMITTER GATED ION CHANNEL"/>
    <property type="match status" value="1"/>
</dbReference>
<dbReference type="AlphaFoldDB" id="A0A8S1H1P5"/>
<dbReference type="InterPro" id="IPR006202">
    <property type="entry name" value="Neur_chan_lig-bd"/>
</dbReference>
<evidence type="ECO:0000313" key="4">
    <source>
        <dbReference type="Proteomes" id="UP000835052"/>
    </source>
</evidence>
<dbReference type="Proteomes" id="UP000835052">
    <property type="component" value="Unassembled WGS sequence"/>
</dbReference>
<keyword evidence="1" id="KW-0812">Transmembrane</keyword>
<feature type="transmembrane region" description="Helical" evidence="1">
    <location>
        <begin position="365"/>
        <end position="382"/>
    </location>
</feature>
<feature type="transmembrane region" description="Helical" evidence="1">
    <location>
        <begin position="440"/>
        <end position="460"/>
    </location>
</feature>
<dbReference type="FunFam" id="2.70.170.10:FF:000063">
    <property type="entry name" value="Ligand-Gated ion Channel"/>
    <property type="match status" value="1"/>
</dbReference>
<accession>A0A8S1H1P5</accession>
<protein>
    <recommendedName>
        <fullName evidence="2">Neurotransmitter-gated ion-channel ligand-binding domain-containing protein</fullName>
    </recommendedName>
</protein>
<keyword evidence="1" id="KW-1133">Transmembrane helix</keyword>
<evidence type="ECO:0000313" key="3">
    <source>
        <dbReference type="EMBL" id="CAD6187250.1"/>
    </source>
</evidence>
<evidence type="ECO:0000256" key="1">
    <source>
        <dbReference type="SAM" id="Phobius"/>
    </source>
</evidence>
<organism evidence="3 4">
    <name type="scientific">Caenorhabditis auriculariae</name>
    <dbReference type="NCBI Taxonomy" id="2777116"/>
    <lineage>
        <taxon>Eukaryota</taxon>
        <taxon>Metazoa</taxon>
        <taxon>Ecdysozoa</taxon>
        <taxon>Nematoda</taxon>
        <taxon>Chromadorea</taxon>
        <taxon>Rhabditida</taxon>
        <taxon>Rhabditina</taxon>
        <taxon>Rhabditomorpha</taxon>
        <taxon>Rhabditoidea</taxon>
        <taxon>Rhabditidae</taxon>
        <taxon>Peloderinae</taxon>
        <taxon>Caenorhabditis</taxon>
    </lineage>
</organism>
<dbReference type="OrthoDB" id="5975154at2759"/>
<comment type="caution">
    <text evidence="3">The sequence shown here is derived from an EMBL/GenBank/DDBJ whole genome shotgun (WGS) entry which is preliminary data.</text>
</comment>
<dbReference type="InterPro" id="IPR036734">
    <property type="entry name" value="Neur_chan_lig-bd_sf"/>
</dbReference>
<dbReference type="GO" id="GO:0004888">
    <property type="term" value="F:transmembrane signaling receptor activity"/>
    <property type="evidence" value="ECO:0007669"/>
    <property type="project" value="InterPro"/>
</dbReference>